<dbReference type="Gene3D" id="3.50.30.30">
    <property type="match status" value="1"/>
</dbReference>
<feature type="domain" description="RING-type" evidence="5">
    <location>
        <begin position="312"/>
        <end position="353"/>
    </location>
</feature>
<dbReference type="Proteomes" id="UP001209878">
    <property type="component" value="Unassembled WGS sequence"/>
</dbReference>
<proteinExistence type="predicted"/>
<keyword evidence="1 3" id="KW-0479">Metal-binding</keyword>
<evidence type="ECO:0000256" key="2">
    <source>
        <dbReference type="ARBA" id="ARBA00022833"/>
    </source>
</evidence>
<keyword evidence="4" id="KW-1133">Transmembrane helix</keyword>
<dbReference type="InterPro" id="IPR001841">
    <property type="entry name" value="Znf_RING"/>
</dbReference>
<evidence type="ECO:0000313" key="7">
    <source>
        <dbReference type="Proteomes" id="UP001209878"/>
    </source>
</evidence>
<organism evidence="6 7">
    <name type="scientific">Ridgeia piscesae</name>
    <name type="common">Tubeworm</name>
    <dbReference type="NCBI Taxonomy" id="27915"/>
    <lineage>
        <taxon>Eukaryota</taxon>
        <taxon>Metazoa</taxon>
        <taxon>Spiralia</taxon>
        <taxon>Lophotrochozoa</taxon>
        <taxon>Annelida</taxon>
        <taxon>Polychaeta</taxon>
        <taxon>Sedentaria</taxon>
        <taxon>Canalipalpata</taxon>
        <taxon>Sabellida</taxon>
        <taxon>Siboglinidae</taxon>
        <taxon>Ridgeia</taxon>
    </lineage>
</organism>
<keyword evidence="2" id="KW-0862">Zinc</keyword>
<dbReference type="Gene3D" id="3.30.40.10">
    <property type="entry name" value="Zinc/RING finger domain, C3HC4 (zinc finger)"/>
    <property type="match status" value="1"/>
</dbReference>
<dbReference type="PANTHER" id="PTHR16200">
    <property type="entry name" value="RING ZINC FINGER"/>
    <property type="match status" value="1"/>
</dbReference>
<protein>
    <recommendedName>
        <fullName evidence="5">RING-type domain-containing protein</fullName>
    </recommendedName>
</protein>
<name>A0AAD9K4S1_RIDPI</name>
<dbReference type="AlphaFoldDB" id="A0AAD9K4S1"/>
<dbReference type="EMBL" id="JAODUO010001400">
    <property type="protein sequence ID" value="KAK2164717.1"/>
    <property type="molecule type" value="Genomic_DNA"/>
</dbReference>
<dbReference type="InterPro" id="IPR051073">
    <property type="entry name" value="ZNRF3_Arkadia_E3_ligases"/>
</dbReference>
<dbReference type="InterPro" id="IPR013083">
    <property type="entry name" value="Znf_RING/FYVE/PHD"/>
</dbReference>
<gene>
    <name evidence="6" type="ORF">NP493_1401g00032</name>
</gene>
<keyword evidence="1 3" id="KW-0863">Zinc-finger</keyword>
<dbReference type="GO" id="GO:0008270">
    <property type="term" value="F:zinc ion binding"/>
    <property type="evidence" value="ECO:0007669"/>
    <property type="project" value="UniProtKB-KW"/>
</dbReference>
<keyword evidence="4" id="KW-0812">Transmembrane</keyword>
<evidence type="ECO:0000256" key="1">
    <source>
        <dbReference type="ARBA" id="ARBA00022771"/>
    </source>
</evidence>
<dbReference type="SMART" id="SM00184">
    <property type="entry name" value="RING"/>
    <property type="match status" value="1"/>
</dbReference>
<keyword evidence="7" id="KW-1185">Reference proteome</keyword>
<keyword evidence="4" id="KW-0472">Membrane</keyword>
<accession>A0AAD9K4S1</accession>
<feature type="transmembrane region" description="Helical" evidence="4">
    <location>
        <begin position="361"/>
        <end position="383"/>
    </location>
</feature>
<dbReference type="PROSITE" id="PS50089">
    <property type="entry name" value="ZF_RING_2"/>
    <property type="match status" value="1"/>
</dbReference>
<evidence type="ECO:0000259" key="5">
    <source>
        <dbReference type="PROSITE" id="PS50089"/>
    </source>
</evidence>
<evidence type="ECO:0000313" key="6">
    <source>
        <dbReference type="EMBL" id="KAK2164717.1"/>
    </source>
</evidence>
<comment type="caution">
    <text evidence="6">The sequence shown here is derived from an EMBL/GenBank/DDBJ whole genome shotgun (WGS) entry which is preliminary data.</text>
</comment>
<sequence>MTAVIVNFLLVFVKHSRHNGPSVVVCFLAIASFPTFAERTAFIDFYRTANDNGADSPNNIDVGEAWLRVRGTYSQSGSVKNLRGQLHKISTDEYEEKKETFASEKKPRDWVALLYYPAPTKEGDSRNSATNSQSVMDRVRRAMMLGASAIIILVLNPNIIREVNIAPIVSIPVILVQDPENVTAVLEAIASKIKASVRITYKAYFYDLQVTLWSMCGRSTPGSGVVCLSHGAGLLSKANPSHFWNYFISMLVTSMLLLLIMKTEAEEDEDGERDESESFRRIASEALAAMKVKRYRRHLQAQNFDDSERDTCAVCLDAFHPKQKIRVLPCLHEYHVKCVDSWLITHHTCPLCKLNIVGESCLIVCILYSLCIISMCYSCVILVR</sequence>
<dbReference type="Pfam" id="PF13639">
    <property type="entry name" value="zf-RING_2"/>
    <property type="match status" value="1"/>
</dbReference>
<evidence type="ECO:0000256" key="4">
    <source>
        <dbReference type="SAM" id="Phobius"/>
    </source>
</evidence>
<reference evidence="6" key="1">
    <citation type="journal article" date="2023" name="Mol. Biol. Evol.">
        <title>Third-Generation Sequencing Reveals the Adaptive Role of the Epigenome in Three Deep-Sea Polychaetes.</title>
        <authorList>
            <person name="Perez M."/>
            <person name="Aroh O."/>
            <person name="Sun Y."/>
            <person name="Lan Y."/>
            <person name="Juniper S.K."/>
            <person name="Young C.R."/>
            <person name="Angers B."/>
            <person name="Qian P.Y."/>
        </authorList>
    </citation>
    <scope>NUCLEOTIDE SEQUENCE</scope>
    <source>
        <strain evidence="6">R07B-5</strain>
    </source>
</reference>
<dbReference type="SUPFAM" id="SSF57850">
    <property type="entry name" value="RING/U-box"/>
    <property type="match status" value="1"/>
</dbReference>
<evidence type="ECO:0000256" key="3">
    <source>
        <dbReference type="PROSITE-ProRule" id="PRU00175"/>
    </source>
</evidence>